<evidence type="ECO:0000313" key="1">
    <source>
        <dbReference type="EMBL" id="KNC78189.1"/>
    </source>
</evidence>
<dbReference type="GeneID" id="25909876"/>
<accession>A0A0L0FN82</accession>
<keyword evidence="2" id="KW-1185">Reference proteome</keyword>
<name>A0A0L0FN82_9EUKA</name>
<dbReference type="EMBL" id="KQ242541">
    <property type="protein sequence ID" value="KNC78189.1"/>
    <property type="molecule type" value="Genomic_DNA"/>
</dbReference>
<dbReference type="Proteomes" id="UP000054560">
    <property type="component" value="Unassembled WGS sequence"/>
</dbReference>
<evidence type="ECO:0000313" key="2">
    <source>
        <dbReference type="Proteomes" id="UP000054560"/>
    </source>
</evidence>
<dbReference type="RefSeq" id="XP_014152091.1">
    <property type="nucleotide sequence ID" value="XM_014296616.1"/>
</dbReference>
<reference evidence="1 2" key="1">
    <citation type="submission" date="2011-02" db="EMBL/GenBank/DDBJ databases">
        <title>The Genome Sequence of Sphaeroforma arctica JP610.</title>
        <authorList>
            <consortium name="The Broad Institute Genome Sequencing Platform"/>
            <person name="Russ C."/>
            <person name="Cuomo C."/>
            <person name="Young S.K."/>
            <person name="Zeng Q."/>
            <person name="Gargeya S."/>
            <person name="Alvarado L."/>
            <person name="Berlin A."/>
            <person name="Chapman S.B."/>
            <person name="Chen Z."/>
            <person name="Freedman E."/>
            <person name="Gellesch M."/>
            <person name="Goldberg J."/>
            <person name="Griggs A."/>
            <person name="Gujja S."/>
            <person name="Heilman E."/>
            <person name="Heiman D."/>
            <person name="Howarth C."/>
            <person name="Mehta T."/>
            <person name="Neiman D."/>
            <person name="Pearson M."/>
            <person name="Roberts A."/>
            <person name="Saif S."/>
            <person name="Shea T."/>
            <person name="Shenoy N."/>
            <person name="Sisk P."/>
            <person name="Stolte C."/>
            <person name="Sykes S."/>
            <person name="White J."/>
            <person name="Yandava C."/>
            <person name="Burger G."/>
            <person name="Gray M.W."/>
            <person name="Holland P.W.H."/>
            <person name="King N."/>
            <person name="Lang F.B.F."/>
            <person name="Roger A.J."/>
            <person name="Ruiz-Trillo I."/>
            <person name="Haas B."/>
            <person name="Nusbaum C."/>
            <person name="Birren B."/>
        </authorList>
    </citation>
    <scope>NUCLEOTIDE SEQUENCE [LARGE SCALE GENOMIC DNA]</scope>
    <source>
        <strain evidence="1 2">JP610</strain>
    </source>
</reference>
<gene>
    <name evidence="1" type="ORF">SARC_09372</name>
</gene>
<sequence>MCMHHLCTGQYDKAIPDHIQPAMGGECGHEWPFHTRYLWKDYLQDERLQIFPVDRLRNTWVHHIGDSIDRYMFELTLKYVLDAELKELGSVLPMRYLNPQNADPAKRFVHVLTVYHWPTANVTISYNAMTSAVHIKGYQMFDDTDTNAAPEYPGKVVSVAVGL</sequence>
<proteinExistence type="predicted"/>
<protein>
    <submittedName>
        <fullName evidence="1">Uncharacterized protein</fullName>
    </submittedName>
</protein>
<dbReference type="AlphaFoldDB" id="A0A0L0FN82"/>
<organism evidence="1 2">
    <name type="scientific">Sphaeroforma arctica JP610</name>
    <dbReference type="NCBI Taxonomy" id="667725"/>
    <lineage>
        <taxon>Eukaryota</taxon>
        <taxon>Ichthyosporea</taxon>
        <taxon>Ichthyophonida</taxon>
        <taxon>Sphaeroforma</taxon>
    </lineage>
</organism>